<reference evidence="3" key="1">
    <citation type="submission" date="2015-10" db="EMBL/GenBank/DDBJ databases">
        <authorList>
            <person name="Regsiter A."/>
            <person name="william w."/>
        </authorList>
    </citation>
    <scope>NUCLEOTIDE SEQUENCE</scope>
    <source>
        <strain evidence="3">Montdore</strain>
    </source>
</reference>
<dbReference type="Proteomes" id="UP001412239">
    <property type="component" value="Unassembled WGS sequence"/>
</dbReference>
<keyword evidence="4" id="KW-1185">Reference proteome</keyword>
<evidence type="ECO:0000256" key="2">
    <source>
        <dbReference type="SAM" id="Phobius"/>
    </source>
</evidence>
<gene>
    <name evidence="3" type="ORF">GSTUAT00001981001</name>
</gene>
<feature type="region of interest" description="Disordered" evidence="1">
    <location>
        <begin position="130"/>
        <end position="172"/>
    </location>
</feature>
<feature type="compositionally biased region" description="Basic and acidic residues" evidence="1">
    <location>
        <begin position="139"/>
        <end position="156"/>
    </location>
</feature>
<sequence>MPAVPPFPIKGLLSQFNKREYTQNQGEDDSDVKSPVALVGLLIAALTLLVATIPILRCPRFRRWVSSSIPSSAKRALGVTLPNSPPGAVISGEDSSAIPATEIPIPPSPALIYNNFSNTYSANLAPIPSPTARTASQEKMAERHTWGDHWDREDLNRYSPRGLCEGRKNFRS</sequence>
<evidence type="ECO:0000313" key="3">
    <source>
        <dbReference type="EMBL" id="CUS13944.1"/>
    </source>
</evidence>
<dbReference type="AlphaFoldDB" id="A0A292Q3B9"/>
<feature type="transmembrane region" description="Helical" evidence="2">
    <location>
        <begin position="36"/>
        <end position="56"/>
    </location>
</feature>
<protein>
    <submittedName>
        <fullName evidence="3">Uncharacterized protein</fullName>
    </submittedName>
</protein>
<organism evidence="3 4">
    <name type="scientific">Tuber aestivum</name>
    <name type="common">summer truffle</name>
    <dbReference type="NCBI Taxonomy" id="59557"/>
    <lineage>
        <taxon>Eukaryota</taxon>
        <taxon>Fungi</taxon>
        <taxon>Dikarya</taxon>
        <taxon>Ascomycota</taxon>
        <taxon>Pezizomycotina</taxon>
        <taxon>Pezizomycetes</taxon>
        <taxon>Pezizales</taxon>
        <taxon>Tuberaceae</taxon>
        <taxon>Tuber</taxon>
    </lineage>
</organism>
<keyword evidence="2" id="KW-0472">Membrane</keyword>
<evidence type="ECO:0000313" key="4">
    <source>
        <dbReference type="Proteomes" id="UP001412239"/>
    </source>
</evidence>
<evidence type="ECO:0000256" key="1">
    <source>
        <dbReference type="SAM" id="MobiDB-lite"/>
    </source>
</evidence>
<dbReference type="EMBL" id="LN890965">
    <property type="protein sequence ID" value="CUS13944.1"/>
    <property type="molecule type" value="Genomic_DNA"/>
</dbReference>
<proteinExistence type="predicted"/>
<keyword evidence="2" id="KW-0812">Transmembrane</keyword>
<keyword evidence="2" id="KW-1133">Transmembrane helix</keyword>
<accession>A0A292Q3B9</accession>
<name>A0A292Q3B9_9PEZI</name>